<dbReference type="GO" id="GO:0016491">
    <property type="term" value="F:oxidoreductase activity"/>
    <property type="evidence" value="ECO:0007669"/>
    <property type="project" value="UniProtKB-KW"/>
</dbReference>
<keyword evidence="3" id="KW-1185">Reference proteome</keyword>
<dbReference type="Gene3D" id="3.40.50.720">
    <property type="entry name" value="NAD(P)-binding Rossmann-like Domain"/>
    <property type="match status" value="1"/>
</dbReference>
<dbReference type="Pfam" id="PF13561">
    <property type="entry name" value="adh_short_C2"/>
    <property type="match status" value="1"/>
</dbReference>
<dbReference type="SUPFAM" id="SSF51735">
    <property type="entry name" value="NAD(P)-binding Rossmann-fold domains"/>
    <property type="match status" value="1"/>
</dbReference>
<dbReference type="InterPro" id="IPR036291">
    <property type="entry name" value="NAD(P)-bd_dom_sf"/>
</dbReference>
<evidence type="ECO:0000313" key="2">
    <source>
        <dbReference type="EMBL" id="MER7379306.1"/>
    </source>
</evidence>
<dbReference type="PANTHER" id="PTHR42760">
    <property type="entry name" value="SHORT-CHAIN DEHYDROGENASES/REDUCTASES FAMILY MEMBER"/>
    <property type="match status" value="1"/>
</dbReference>
<proteinExistence type="inferred from homology"/>
<dbReference type="RefSeq" id="WP_190075832.1">
    <property type="nucleotide sequence ID" value="NZ_BNBM01000029.1"/>
</dbReference>
<dbReference type="InterPro" id="IPR020904">
    <property type="entry name" value="Sc_DH/Rdtase_CS"/>
</dbReference>
<reference evidence="2 3" key="1">
    <citation type="submission" date="2024-06" db="EMBL/GenBank/DDBJ databases">
        <title>The Natural Products Discovery Center: Release of the First 8490 Sequenced Strains for Exploring Actinobacteria Biosynthetic Diversity.</title>
        <authorList>
            <person name="Kalkreuter E."/>
            <person name="Kautsar S.A."/>
            <person name="Yang D."/>
            <person name="Bader C.D."/>
            <person name="Teijaro C.N."/>
            <person name="Fluegel L."/>
            <person name="Davis C.M."/>
            <person name="Simpson J.R."/>
            <person name="Lauterbach L."/>
            <person name="Steele A.D."/>
            <person name="Gui C."/>
            <person name="Meng S."/>
            <person name="Li G."/>
            <person name="Viehrig K."/>
            <person name="Ye F."/>
            <person name="Su P."/>
            <person name="Kiefer A.F."/>
            <person name="Nichols A."/>
            <person name="Cepeda A.J."/>
            <person name="Yan W."/>
            <person name="Fan B."/>
            <person name="Jiang Y."/>
            <person name="Adhikari A."/>
            <person name="Zheng C.-J."/>
            <person name="Schuster L."/>
            <person name="Cowan T.M."/>
            <person name="Smanski M.J."/>
            <person name="Chevrette M.G."/>
            <person name="De Carvalho L.P.S."/>
            <person name="Shen B."/>
        </authorList>
    </citation>
    <scope>NUCLEOTIDE SEQUENCE [LARGE SCALE GENOMIC DNA]</scope>
    <source>
        <strain evidence="2 3">NPDC000155</strain>
    </source>
</reference>
<accession>A0ABV1Y614</accession>
<dbReference type="EMBL" id="JBEPFB010000031">
    <property type="protein sequence ID" value="MER7379306.1"/>
    <property type="molecule type" value="Genomic_DNA"/>
</dbReference>
<dbReference type="PROSITE" id="PS00061">
    <property type="entry name" value="ADH_SHORT"/>
    <property type="match status" value="1"/>
</dbReference>
<evidence type="ECO:0000313" key="3">
    <source>
        <dbReference type="Proteomes" id="UP001486207"/>
    </source>
</evidence>
<comment type="caution">
    <text evidence="2">The sequence shown here is derived from an EMBL/GenBank/DDBJ whole genome shotgun (WGS) entry which is preliminary data.</text>
</comment>
<dbReference type="CDD" id="cd05233">
    <property type="entry name" value="SDR_c"/>
    <property type="match status" value="1"/>
</dbReference>
<dbReference type="InterPro" id="IPR002347">
    <property type="entry name" value="SDR_fam"/>
</dbReference>
<evidence type="ECO:0000256" key="1">
    <source>
        <dbReference type="ARBA" id="ARBA00006484"/>
    </source>
</evidence>
<dbReference type="EC" id="1.-.-.-" evidence="2"/>
<dbReference type="NCBIfam" id="NF005559">
    <property type="entry name" value="PRK07231.1"/>
    <property type="match status" value="1"/>
</dbReference>
<organism evidence="2 3">
    <name type="scientific">Streptomyces lanatus</name>
    <dbReference type="NCBI Taxonomy" id="66900"/>
    <lineage>
        <taxon>Bacteria</taxon>
        <taxon>Bacillati</taxon>
        <taxon>Actinomycetota</taxon>
        <taxon>Actinomycetes</taxon>
        <taxon>Kitasatosporales</taxon>
        <taxon>Streptomycetaceae</taxon>
        <taxon>Streptomyces</taxon>
    </lineage>
</organism>
<comment type="similarity">
    <text evidence="1">Belongs to the short-chain dehydrogenases/reductases (SDR) family.</text>
</comment>
<keyword evidence="2" id="KW-0560">Oxidoreductase</keyword>
<dbReference type="Proteomes" id="UP001486207">
    <property type="component" value="Unassembled WGS sequence"/>
</dbReference>
<name>A0ABV1Y614_9ACTN</name>
<protein>
    <submittedName>
        <fullName evidence="2">SDR family oxidoreductase</fullName>
        <ecNumber evidence="2">1.-.-.-</ecNumber>
    </submittedName>
</protein>
<dbReference type="PRINTS" id="PR00081">
    <property type="entry name" value="GDHRDH"/>
</dbReference>
<sequence length="269" mass="27490">MGADAGSRLRGKCAIVTGAGQGIGASIARRLADDGATVIAVDRSRISLGETVAAIRKDGGDIAAGLADISDEAQVAALVADATERHGTIDILVNNAAVFDEPGSFLTPSLQQMQITLQVNLAGTILLSQQVAAVMAAGAGGSIVHISSIDALGAPGPYHAYPATKAGLLSLARTMSFELAPRGIRVNCVSPGWVNTEMIHKTFPPAQVEYMLNNFERVPLGRLVEPEEIAAAVAFLASDDASAITGANLVVDGGLSSSQYVSGTLPATE</sequence>
<gene>
    <name evidence="2" type="ORF">ABT384_42660</name>
</gene>
<dbReference type="PRINTS" id="PR00080">
    <property type="entry name" value="SDRFAMILY"/>
</dbReference>